<comment type="caution">
    <text evidence="3">The sequence shown here is derived from an EMBL/GenBank/DDBJ whole genome shotgun (WGS) entry which is preliminary data.</text>
</comment>
<feature type="signal peptide" evidence="2">
    <location>
        <begin position="1"/>
        <end position="17"/>
    </location>
</feature>
<protein>
    <submittedName>
        <fullName evidence="3">Uncharacterized protein</fullName>
    </submittedName>
</protein>
<reference evidence="3" key="1">
    <citation type="submission" date="2023-06" db="EMBL/GenBank/DDBJ databases">
        <title>Survivors Of The Sea: Transcriptome response of Skeletonema marinoi to long-term dormancy.</title>
        <authorList>
            <person name="Pinder M.I.M."/>
            <person name="Kourtchenko O."/>
            <person name="Robertson E.K."/>
            <person name="Larsson T."/>
            <person name="Maumus F."/>
            <person name="Osuna-Cruz C.M."/>
            <person name="Vancaester E."/>
            <person name="Stenow R."/>
            <person name="Vandepoele K."/>
            <person name="Ploug H."/>
            <person name="Bruchert V."/>
            <person name="Godhe A."/>
            <person name="Topel M."/>
        </authorList>
    </citation>
    <scope>NUCLEOTIDE SEQUENCE</scope>
    <source>
        <strain evidence="3">R05AC</strain>
    </source>
</reference>
<accession>A0AAD8YMY4</accession>
<feature type="compositionally biased region" description="Acidic residues" evidence="1">
    <location>
        <begin position="166"/>
        <end position="177"/>
    </location>
</feature>
<dbReference type="EMBL" id="JATAAI010000001">
    <property type="protein sequence ID" value="KAK1748081.1"/>
    <property type="molecule type" value="Genomic_DNA"/>
</dbReference>
<feature type="region of interest" description="Disordered" evidence="1">
    <location>
        <begin position="119"/>
        <end position="138"/>
    </location>
</feature>
<feature type="chain" id="PRO_5041996030" evidence="2">
    <location>
        <begin position="18"/>
        <end position="216"/>
    </location>
</feature>
<organism evidence="3 4">
    <name type="scientific">Skeletonema marinoi</name>
    <dbReference type="NCBI Taxonomy" id="267567"/>
    <lineage>
        <taxon>Eukaryota</taxon>
        <taxon>Sar</taxon>
        <taxon>Stramenopiles</taxon>
        <taxon>Ochrophyta</taxon>
        <taxon>Bacillariophyta</taxon>
        <taxon>Coscinodiscophyceae</taxon>
        <taxon>Thalassiosirophycidae</taxon>
        <taxon>Thalassiosirales</taxon>
        <taxon>Skeletonemataceae</taxon>
        <taxon>Skeletonema</taxon>
        <taxon>Skeletonema marinoi-dohrnii complex</taxon>
    </lineage>
</organism>
<name>A0AAD8YMY4_9STRA</name>
<evidence type="ECO:0000256" key="2">
    <source>
        <dbReference type="SAM" id="SignalP"/>
    </source>
</evidence>
<proteinExistence type="predicted"/>
<evidence type="ECO:0000256" key="1">
    <source>
        <dbReference type="SAM" id="MobiDB-lite"/>
    </source>
</evidence>
<feature type="compositionally biased region" description="Acidic residues" evidence="1">
    <location>
        <begin position="126"/>
        <end position="136"/>
    </location>
</feature>
<feature type="region of interest" description="Disordered" evidence="1">
    <location>
        <begin position="164"/>
        <end position="191"/>
    </location>
</feature>
<evidence type="ECO:0000313" key="3">
    <source>
        <dbReference type="EMBL" id="KAK1748081.1"/>
    </source>
</evidence>
<dbReference type="AlphaFoldDB" id="A0AAD8YMY4"/>
<sequence length="216" mass="24460">MNIIILLHCCLFQHGGGNGIFVTGFTSSRPTPVLSTHQLLSPVLTSTTTTTTSRIHKTHLWYFGRDNNNEEEQDAEDDETTFFNNSNGGKKRKIDVTVDVDVKITRHEKETNFEEVKQEASMQEFGQEELTDSSSDEEMKMVSSPYVYEDYVDDTTVSSDIVAEDHQEETEEEEEMIIETPSAPTLLKAIEPTKDKPVKKLISPILRLNLNESNEV</sequence>
<gene>
    <name evidence="3" type="ORF">QTG54_000020</name>
</gene>
<evidence type="ECO:0000313" key="4">
    <source>
        <dbReference type="Proteomes" id="UP001224775"/>
    </source>
</evidence>
<keyword evidence="2" id="KW-0732">Signal</keyword>
<keyword evidence="4" id="KW-1185">Reference proteome</keyword>
<dbReference type="Proteomes" id="UP001224775">
    <property type="component" value="Unassembled WGS sequence"/>
</dbReference>